<name>A0ACD5H7H4_9PROT</name>
<keyword evidence="2" id="KW-1185">Reference proteome</keyword>
<dbReference type="EMBL" id="CP127523">
    <property type="protein sequence ID" value="XRI67979.1"/>
    <property type="molecule type" value="Genomic_DNA"/>
</dbReference>
<sequence>MHNHHGREGRRLPSPMPQKAARHKPRRLPFQRLVAILRNMDMQETIDSLRTVLESVIAPGVKELRTRLDGVEKSVQEVGQRVDRLDGRVEHLTERMEEGFARADARIDSVSTRMEQGFARVDARMDEGFARMDSKFDNLAERMDSRLDALMSVIVTTRTYPDAITARLERLEREVQELRKA</sequence>
<evidence type="ECO:0000313" key="1">
    <source>
        <dbReference type="EMBL" id="XRI67979.1"/>
    </source>
</evidence>
<evidence type="ECO:0000313" key="2">
    <source>
        <dbReference type="Proteomes" id="UP000470022"/>
    </source>
</evidence>
<organism evidence="1 2">
    <name type="scientific">Acidithiobacillus ferrianus</name>
    <dbReference type="NCBI Taxonomy" id="2678518"/>
    <lineage>
        <taxon>Bacteria</taxon>
        <taxon>Pseudomonadati</taxon>
        <taxon>Pseudomonadota</taxon>
        <taxon>Acidithiobacillia</taxon>
        <taxon>Acidithiobacillales</taxon>
        <taxon>Acidithiobacillaceae</taxon>
        <taxon>Acidithiobacillus</taxon>
    </lineage>
</organism>
<proteinExistence type="predicted"/>
<accession>A0ACD5H7H4</accession>
<dbReference type="Proteomes" id="UP000470022">
    <property type="component" value="Chromosome"/>
</dbReference>
<protein>
    <submittedName>
        <fullName evidence="1">Uncharacterized protein</fullName>
    </submittedName>
</protein>
<reference evidence="1" key="1">
    <citation type="submission" date="2023-06" db="EMBL/GenBank/DDBJ databases">
        <title>Complete and circular genome of Acidithiobacillus ferrianus DSM 107098.</title>
        <authorList>
            <person name="Norris P.R."/>
            <person name="Falagan C."/>
            <person name="Moya-Beltran A."/>
            <person name="Castro M."/>
            <person name="Quatrini R."/>
            <person name="Johnson D.B."/>
        </authorList>
    </citation>
    <scope>NUCLEOTIDE SEQUENCE</scope>
    <source>
        <strain evidence="1">MG</strain>
    </source>
</reference>
<gene>
    <name evidence="1" type="ORF">GL267_009435</name>
</gene>